<evidence type="ECO:0000259" key="7">
    <source>
        <dbReference type="PROSITE" id="PS50059"/>
    </source>
</evidence>
<evidence type="ECO:0000256" key="6">
    <source>
        <dbReference type="RuleBase" id="RU003915"/>
    </source>
</evidence>
<dbReference type="GO" id="GO:0003755">
    <property type="term" value="F:peptidyl-prolyl cis-trans isomerase activity"/>
    <property type="evidence" value="ECO:0007669"/>
    <property type="project" value="UniProtKB-EC"/>
</dbReference>
<feature type="domain" description="PPIase FKBP-type" evidence="7">
    <location>
        <begin position="22"/>
        <end position="111"/>
    </location>
</feature>
<protein>
    <recommendedName>
        <fullName evidence="6">Peptidyl-prolyl cis-trans isomerase</fullName>
        <ecNumber evidence="6">5.2.1.8</ecNumber>
    </recommendedName>
</protein>
<keyword evidence="3 5" id="KW-0697">Rotamase</keyword>
<evidence type="ECO:0000313" key="9">
    <source>
        <dbReference type="Proteomes" id="UP001301869"/>
    </source>
</evidence>
<dbReference type="Proteomes" id="UP001301869">
    <property type="component" value="Chromosome"/>
</dbReference>
<evidence type="ECO:0000256" key="1">
    <source>
        <dbReference type="ARBA" id="ARBA00000971"/>
    </source>
</evidence>
<evidence type="ECO:0000256" key="3">
    <source>
        <dbReference type="ARBA" id="ARBA00023110"/>
    </source>
</evidence>
<dbReference type="InterPro" id="IPR046357">
    <property type="entry name" value="PPIase_dom_sf"/>
</dbReference>
<dbReference type="EC" id="5.2.1.8" evidence="6"/>
<dbReference type="NCBIfam" id="NF011676">
    <property type="entry name" value="PRK15095.1"/>
    <property type="match status" value="1"/>
</dbReference>
<dbReference type="PROSITE" id="PS50059">
    <property type="entry name" value="FKBP_PPIASE"/>
    <property type="match status" value="1"/>
</dbReference>
<dbReference type="RefSeq" id="WP_311884325.1">
    <property type="nucleotide sequence ID" value="NZ_CP119391.1"/>
</dbReference>
<gene>
    <name evidence="8" type="primary">fkpB</name>
    <name evidence="8" type="ORF">P1P91_02625</name>
</gene>
<evidence type="ECO:0000313" key="8">
    <source>
        <dbReference type="EMBL" id="WNK20600.1"/>
    </source>
</evidence>
<evidence type="ECO:0000256" key="2">
    <source>
        <dbReference type="ARBA" id="ARBA00006577"/>
    </source>
</evidence>
<evidence type="ECO:0000256" key="4">
    <source>
        <dbReference type="ARBA" id="ARBA00023235"/>
    </source>
</evidence>
<sequence length="161" mass="17916">MSDDRNRAGHDPASHAYTVGEGMEVTLHFTLKLEDETVVDSTRDKDPATFEFGDGNLPPGFEHPLKGLEAGARERFTIPPEHAFGQHNEQNIQFLKRDDFGDQEPEEGLMFSFADKAGTELPGVVKEVEGDRVEVDFNHPLAGRTLTFEVEVINVRPATTH</sequence>
<dbReference type="PANTHER" id="PTHR47861">
    <property type="entry name" value="FKBP-TYPE PEPTIDYL-PROLYL CIS-TRANS ISOMERASE SLYD"/>
    <property type="match status" value="1"/>
</dbReference>
<dbReference type="Gene3D" id="3.10.50.40">
    <property type="match status" value="1"/>
</dbReference>
<proteinExistence type="inferred from homology"/>
<keyword evidence="4 5" id="KW-0413">Isomerase</keyword>
<comment type="similarity">
    <text evidence="2 6">Belongs to the FKBP-type PPIase family.</text>
</comment>
<dbReference type="PANTHER" id="PTHR47861:SF4">
    <property type="entry name" value="FKBP-TYPE 16 KDA PEPTIDYL-PROLYL CIS-TRANS ISOMERASE"/>
    <property type="match status" value="1"/>
</dbReference>
<dbReference type="EMBL" id="CP119391">
    <property type="protein sequence ID" value="WNK20600.1"/>
    <property type="molecule type" value="Genomic_DNA"/>
</dbReference>
<comment type="catalytic activity">
    <reaction evidence="1 5 6">
        <text>[protein]-peptidylproline (omega=180) = [protein]-peptidylproline (omega=0)</text>
        <dbReference type="Rhea" id="RHEA:16237"/>
        <dbReference type="Rhea" id="RHEA-COMP:10747"/>
        <dbReference type="Rhea" id="RHEA-COMP:10748"/>
        <dbReference type="ChEBI" id="CHEBI:83833"/>
        <dbReference type="ChEBI" id="CHEBI:83834"/>
        <dbReference type="EC" id="5.2.1.8"/>
    </reaction>
</comment>
<keyword evidence="9" id="KW-1185">Reference proteome</keyword>
<name>A0ABY9Z1M9_9GAMM</name>
<organism evidence="8 9">
    <name type="scientific">Halomonas piscis</name>
    <dbReference type="NCBI Taxonomy" id="3031727"/>
    <lineage>
        <taxon>Bacteria</taxon>
        <taxon>Pseudomonadati</taxon>
        <taxon>Pseudomonadota</taxon>
        <taxon>Gammaproteobacteria</taxon>
        <taxon>Oceanospirillales</taxon>
        <taxon>Halomonadaceae</taxon>
        <taxon>Halomonas</taxon>
    </lineage>
</organism>
<evidence type="ECO:0000256" key="5">
    <source>
        <dbReference type="PROSITE-ProRule" id="PRU00277"/>
    </source>
</evidence>
<accession>A0ABY9Z1M9</accession>
<dbReference type="Pfam" id="PF00254">
    <property type="entry name" value="FKBP_C"/>
    <property type="match status" value="1"/>
</dbReference>
<reference evidence="8 9" key="1">
    <citation type="submission" date="2023-03" db="EMBL/GenBank/DDBJ databases">
        <title>Halomonas sp. nov., isolated from Korean tranditional fermented seafood 'Jeotgal'.</title>
        <authorList>
            <person name="Kim B."/>
            <person name="Shin N.-R."/>
        </authorList>
    </citation>
    <scope>NUCLEOTIDE SEQUENCE [LARGE SCALE GENOMIC DNA]</scope>
    <source>
        <strain evidence="8 9">SG2L-4</strain>
    </source>
</reference>
<dbReference type="SUPFAM" id="SSF54534">
    <property type="entry name" value="FKBP-like"/>
    <property type="match status" value="1"/>
</dbReference>
<dbReference type="InterPro" id="IPR001179">
    <property type="entry name" value="PPIase_FKBP_dom"/>
</dbReference>